<comment type="subcellular location">
    <subcellularLocation>
        <location evidence="6">Cell membrane</location>
        <topology evidence="6">Multi-pass membrane protein</topology>
    </subcellularLocation>
    <subcellularLocation>
        <location evidence="1">Membrane</location>
        <topology evidence="1">Multi-pass membrane protein</topology>
    </subcellularLocation>
</comment>
<feature type="transmembrane region" description="Helical" evidence="6">
    <location>
        <begin position="165"/>
        <end position="196"/>
    </location>
</feature>
<feature type="transmembrane region" description="Helical" evidence="6">
    <location>
        <begin position="101"/>
        <end position="127"/>
    </location>
</feature>
<dbReference type="InterPro" id="IPR002781">
    <property type="entry name" value="TM_pro_TauE-like"/>
</dbReference>
<evidence type="ECO:0000256" key="5">
    <source>
        <dbReference type="ARBA" id="ARBA00023136"/>
    </source>
</evidence>
<evidence type="ECO:0000256" key="4">
    <source>
        <dbReference type="ARBA" id="ARBA00022989"/>
    </source>
</evidence>
<evidence type="ECO:0000313" key="7">
    <source>
        <dbReference type="EMBL" id="MDQ0224073.1"/>
    </source>
</evidence>
<organism evidence="7 8">
    <name type="scientific">Metabacillus niabensis</name>
    <dbReference type="NCBI Taxonomy" id="324854"/>
    <lineage>
        <taxon>Bacteria</taxon>
        <taxon>Bacillati</taxon>
        <taxon>Bacillota</taxon>
        <taxon>Bacilli</taxon>
        <taxon>Bacillales</taxon>
        <taxon>Bacillaceae</taxon>
        <taxon>Metabacillus</taxon>
    </lineage>
</organism>
<reference evidence="7 8" key="1">
    <citation type="submission" date="2023-07" db="EMBL/GenBank/DDBJ databases">
        <title>Genomic Encyclopedia of Type Strains, Phase IV (KMG-IV): sequencing the most valuable type-strain genomes for metagenomic binning, comparative biology and taxonomic classification.</title>
        <authorList>
            <person name="Goeker M."/>
        </authorList>
    </citation>
    <scope>NUCLEOTIDE SEQUENCE [LARGE SCALE GENOMIC DNA]</scope>
    <source>
        <strain evidence="7 8">DSM 17723</strain>
    </source>
</reference>
<feature type="transmembrane region" description="Helical" evidence="6">
    <location>
        <begin position="77"/>
        <end position="95"/>
    </location>
</feature>
<dbReference type="InterPro" id="IPR051598">
    <property type="entry name" value="TSUP/Inactive_protease-like"/>
</dbReference>
<feature type="transmembrane region" description="Helical" evidence="6">
    <location>
        <begin position="202"/>
        <end position="220"/>
    </location>
</feature>
<evidence type="ECO:0000256" key="1">
    <source>
        <dbReference type="ARBA" id="ARBA00004141"/>
    </source>
</evidence>
<keyword evidence="4 6" id="KW-1133">Transmembrane helix</keyword>
<keyword evidence="8" id="KW-1185">Reference proteome</keyword>
<dbReference type="Pfam" id="PF01925">
    <property type="entry name" value="TauE"/>
    <property type="match status" value="1"/>
</dbReference>
<evidence type="ECO:0000313" key="8">
    <source>
        <dbReference type="Proteomes" id="UP001232245"/>
    </source>
</evidence>
<proteinExistence type="inferred from homology"/>
<gene>
    <name evidence="7" type="ORF">J2S02_000395</name>
</gene>
<feature type="transmembrane region" description="Helical" evidence="6">
    <location>
        <begin position="232"/>
        <end position="252"/>
    </location>
</feature>
<dbReference type="Proteomes" id="UP001232245">
    <property type="component" value="Unassembled WGS sequence"/>
</dbReference>
<comment type="caution">
    <text evidence="7">The sequence shown here is derived from an EMBL/GenBank/DDBJ whole genome shotgun (WGS) entry which is preliminary data.</text>
</comment>
<feature type="transmembrane region" description="Helical" evidence="6">
    <location>
        <begin position="45"/>
        <end position="65"/>
    </location>
</feature>
<keyword evidence="3 6" id="KW-0812">Transmembrane</keyword>
<feature type="transmembrane region" description="Helical" evidence="6">
    <location>
        <begin position="7"/>
        <end position="39"/>
    </location>
</feature>
<dbReference type="EMBL" id="JAUSTZ010000001">
    <property type="protein sequence ID" value="MDQ0224073.1"/>
    <property type="molecule type" value="Genomic_DNA"/>
</dbReference>
<protein>
    <recommendedName>
        <fullName evidence="6">Probable membrane transporter protein</fullName>
    </recommendedName>
</protein>
<keyword evidence="6" id="KW-1003">Cell membrane</keyword>
<comment type="similarity">
    <text evidence="2 6">Belongs to the 4-toluene sulfonate uptake permease (TSUP) (TC 2.A.102) family.</text>
</comment>
<feature type="transmembrane region" description="Helical" evidence="6">
    <location>
        <begin position="258"/>
        <end position="276"/>
    </location>
</feature>
<accession>A0ABT9YXL7</accession>
<dbReference type="PANTHER" id="PTHR43701:SF2">
    <property type="entry name" value="MEMBRANE TRANSPORTER PROTEIN YJNA-RELATED"/>
    <property type="match status" value="1"/>
</dbReference>
<dbReference type="PANTHER" id="PTHR43701">
    <property type="entry name" value="MEMBRANE TRANSPORTER PROTEIN MJ0441-RELATED"/>
    <property type="match status" value="1"/>
</dbReference>
<evidence type="ECO:0000256" key="2">
    <source>
        <dbReference type="ARBA" id="ARBA00009142"/>
    </source>
</evidence>
<dbReference type="RefSeq" id="WP_174879982.1">
    <property type="nucleotide sequence ID" value="NZ_CADEPK010000083.1"/>
</dbReference>
<sequence length="277" mass="29508">MELTTGLLLLAVGIIAGSYGTIVGAGGGFIFVPALLLLFHMDPKVAAGSGIVIVLINSLSGVIGYAKQKRIDYHTGLTLSIGALPGSLLGVWLLQIYSSSYFYVIFATILVALGIFLFANNSPLAILKKKKVHLMNKEGSYNEVAATSTVSAPFTDKKGHLPITFILPIGFLMGVLSSYLGIGGGWLLVPILIYGFKVPTHVATATSIFSLTLYSSVGVISQMFYNSIDWMTVFWGGLGVIVGSQIGVLLSKKIPGKVILQMLSVLLIVIGFRMYLN</sequence>
<keyword evidence="5 6" id="KW-0472">Membrane</keyword>
<name>A0ABT9YXL7_9BACI</name>
<evidence type="ECO:0000256" key="6">
    <source>
        <dbReference type="RuleBase" id="RU363041"/>
    </source>
</evidence>
<evidence type="ECO:0000256" key="3">
    <source>
        <dbReference type="ARBA" id="ARBA00022692"/>
    </source>
</evidence>